<evidence type="ECO:0000256" key="1">
    <source>
        <dbReference type="SAM" id="Coils"/>
    </source>
</evidence>
<sequence length="375" mass="38371">MTDFSALGFDPAPGDAATLSGYVDALTTSCEGVDDALSTMDGSDDAAWVGQSATAFRAALSEDFRPHLSDTGEALHTSRTALATWTDQLANYQRRAAALAEEANTASASVASSENAHAQAQANKDDDDADPDAVSNASTALANAQGELESIRARARQLKDEVDTDAAAAAGSLLSASDVLNGYAGNAFTNFLGSAGDWLADAGNWLMDNVVPILEDILRAALPIIAILSLFIPVLGTVALIMSIALVAIDGLQWATGRGTFAEFATGALGLLAGGALGQAAKALIGPGGQVLIPSIQGMTPAIAGGGAAAGSVAVALNVNLPNMVANTYWTMNTAMDAHSKGTDFVDSLTGPWQNLSERFNNTVRGNGPRTDEEI</sequence>
<keyword evidence="3" id="KW-1133">Transmembrane helix</keyword>
<keyword evidence="5" id="KW-1185">Reference proteome</keyword>
<evidence type="ECO:0000256" key="3">
    <source>
        <dbReference type="SAM" id="Phobius"/>
    </source>
</evidence>
<evidence type="ECO:0000313" key="4">
    <source>
        <dbReference type="EMBL" id="KAA9084970.1"/>
    </source>
</evidence>
<feature type="coiled-coil region" evidence="1">
    <location>
        <begin position="134"/>
        <end position="161"/>
    </location>
</feature>
<gene>
    <name evidence="4" type="ORF">F6B42_10660</name>
</gene>
<feature type="region of interest" description="Disordered" evidence="2">
    <location>
        <begin position="108"/>
        <end position="134"/>
    </location>
</feature>
<evidence type="ECO:0000313" key="5">
    <source>
        <dbReference type="Proteomes" id="UP000327039"/>
    </source>
</evidence>
<accession>A0A5J5IQJ6</accession>
<evidence type="ECO:0008006" key="6">
    <source>
        <dbReference type="Google" id="ProtNLM"/>
    </source>
</evidence>
<dbReference type="RefSeq" id="WP_150419680.1">
    <property type="nucleotide sequence ID" value="NZ_VYRZ01000003.1"/>
</dbReference>
<dbReference type="EMBL" id="VYRZ01000003">
    <property type="protein sequence ID" value="KAA9084970.1"/>
    <property type="molecule type" value="Genomic_DNA"/>
</dbReference>
<proteinExistence type="predicted"/>
<keyword evidence="3" id="KW-0812">Transmembrane</keyword>
<keyword evidence="3" id="KW-0472">Membrane</keyword>
<keyword evidence="1" id="KW-0175">Coiled coil</keyword>
<dbReference type="Proteomes" id="UP000327039">
    <property type="component" value="Unassembled WGS sequence"/>
</dbReference>
<protein>
    <recommendedName>
        <fullName evidence="6">WXG100 family type VII secretion target</fullName>
    </recommendedName>
</protein>
<name>A0A5J5IQJ6_9MICO</name>
<reference evidence="5" key="1">
    <citation type="submission" date="2019-09" db="EMBL/GenBank/DDBJ databases">
        <title>Mumia zhuanghuii sp. nov. isolated from the intestinal contents of plateau pika (Ochotona curzoniae) in the Qinghai-Tibet plateau of China.</title>
        <authorList>
            <person name="Tian Z."/>
        </authorList>
    </citation>
    <scope>NUCLEOTIDE SEQUENCE [LARGE SCALE GENOMIC DNA]</scope>
    <source>
        <strain evidence="5">DSM 25564</strain>
    </source>
</reference>
<evidence type="ECO:0000256" key="2">
    <source>
        <dbReference type="SAM" id="MobiDB-lite"/>
    </source>
</evidence>
<dbReference type="AlphaFoldDB" id="A0A5J5IQJ6"/>
<feature type="compositionally biased region" description="Low complexity" evidence="2">
    <location>
        <begin position="108"/>
        <end position="122"/>
    </location>
</feature>
<dbReference type="OrthoDB" id="3831541at2"/>
<comment type="caution">
    <text evidence="4">The sequence shown here is derived from an EMBL/GenBank/DDBJ whole genome shotgun (WGS) entry which is preliminary data.</text>
</comment>
<feature type="transmembrane region" description="Helical" evidence="3">
    <location>
        <begin position="220"/>
        <end position="249"/>
    </location>
</feature>
<organism evidence="4 5">
    <name type="scientific">Microbacterium radiodurans</name>
    <dbReference type="NCBI Taxonomy" id="661398"/>
    <lineage>
        <taxon>Bacteria</taxon>
        <taxon>Bacillati</taxon>
        <taxon>Actinomycetota</taxon>
        <taxon>Actinomycetes</taxon>
        <taxon>Micrococcales</taxon>
        <taxon>Microbacteriaceae</taxon>
        <taxon>Microbacterium</taxon>
    </lineage>
</organism>